<dbReference type="Pfam" id="PF02108">
    <property type="entry name" value="FliH"/>
    <property type="match status" value="1"/>
</dbReference>
<name>A0AA51RUB9_9GAMM</name>
<evidence type="ECO:0000256" key="4">
    <source>
        <dbReference type="ARBA" id="ARBA00016507"/>
    </source>
</evidence>
<protein>
    <recommendedName>
        <fullName evidence="4">Flagellar assembly protein FliH</fullName>
    </recommendedName>
</protein>
<dbReference type="PANTHER" id="PTHR34982:SF1">
    <property type="entry name" value="FLAGELLAR ASSEMBLY PROTEIN FLIH"/>
    <property type="match status" value="1"/>
</dbReference>
<proteinExistence type="inferred from homology"/>
<evidence type="ECO:0000256" key="5">
    <source>
        <dbReference type="ARBA" id="ARBA00022448"/>
    </source>
</evidence>
<keyword evidence="12" id="KW-0969">Cilium</keyword>
<evidence type="ECO:0000256" key="7">
    <source>
        <dbReference type="ARBA" id="ARBA00022795"/>
    </source>
</evidence>
<keyword evidence="8" id="KW-0653">Protein transport</keyword>
<gene>
    <name evidence="12" type="ORF">Q9312_01770</name>
</gene>
<feature type="domain" description="Flagellar assembly protein FliH/Type III secretion system HrpE" evidence="11">
    <location>
        <begin position="102"/>
        <end position="227"/>
    </location>
</feature>
<evidence type="ECO:0000256" key="3">
    <source>
        <dbReference type="ARBA" id="ARBA00006602"/>
    </source>
</evidence>
<evidence type="ECO:0000313" key="12">
    <source>
        <dbReference type="EMBL" id="WMS87665.1"/>
    </source>
</evidence>
<dbReference type="GO" id="GO:0005829">
    <property type="term" value="C:cytosol"/>
    <property type="evidence" value="ECO:0007669"/>
    <property type="project" value="TreeGrafter"/>
</dbReference>
<evidence type="ECO:0000256" key="6">
    <source>
        <dbReference type="ARBA" id="ARBA00022490"/>
    </source>
</evidence>
<organism evidence="12 13">
    <name type="scientific">Pleionea litopenaei</name>
    <dbReference type="NCBI Taxonomy" id="3070815"/>
    <lineage>
        <taxon>Bacteria</taxon>
        <taxon>Pseudomonadati</taxon>
        <taxon>Pseudomonadota</taxon>
        <taxon>Gammaproteobacteria</taxon>
        <taxon>Oceanospirillales</taxon>
        <taxon>Pleioneaceae</taxon>
        <taxon>Pleionea</taxon>
    </lineage>
</organism>
<dbReference type="KEGG" id="plei:Q9312_01770"/>
<dbReference type="GO" id="GO:0009288">
    <property type="term" value="C:bacterial-type flagellum"/>
    <property type="evidence" value="ECO:0007669"/>
    <property type="project" value="InterPro"/>
</dbReference>
<comment type="subcellular location">
    <subcellularLocation>
        <location evidence="2">Cytoplasm</location>
    </subcellularLocation>
</comment>
<keyword evidence="5" id="KW-0813">Transport</keyword>
<dbReference type="PANTHER" id="PTHR34982">
    <property type="entry name" value="YOP PROTEINS TRANSLOCATION PROTEIN L"/>
    <property type="match status" value="1"/>
</dbReference>
<feature type="region of interest" description="Disordered" evidence="10">
    <location>
        <begin position="239"/>
        <end position="259"/>
    </location>
</feature>
<evidence type="ECO:0000256" key="2">
    <source>
        <dbReference type="ARBA" id="ARBA00004496"/>
    </source>
</evidence>
<dbReference type="InterPro" id="IPR000563">
    <property type="entry name" value="Flag_FliH"/>
</dbReference>
<dbReference type="InterPro" id="IPR051472">
    <property type="entry name" value="T3SS_Stator/FliH"/>
</dbReference>
<sequence length="259" mass="29540">MNKLKQENNELDTRDPMTVGQGDSDQHELGVIDASDAESSERWELPSFDQRQRGRKAKEEAEAPKLPTAQEIAAIREAAYEEGMQQGLDAGRQQAKQELAKMAKQFEALMQELEHPFKQQEEQLTEEFAELAMMATRHIIRRELQQDPQQIIAVIRDSIKLLPSYRRQVMIQLHPEDANLVRETFSVGKQQESSWIIADDPSIARGGCLITTDTSRIDATLEKRIAELFNHIFGDVRRSETRNSEEASESAPSNQRQEP</sequence>
<evidence type="ECO:0000256" key="8">
    <source>
        <dbReference type="ARBA" id="ARBA00022927"/>
    </source>
</evidence>
<dbReference type="PRINTS" id="PR01003">
    <property type="entry name" value="FLGFLIH"/>
</dbReference>
<dbReference type="Proteomes" id="UP001239782">
    <property type="component" value="Chromosome"/>
</dbReference>
<dbReference type="GO" id="GO:0044781">
    <property type="term" value="P:bacterial-type flagellum organization"/>
    <property type="evidence" value="ECO:0007669"/>
    <property type="project" value="UniProtKB-KW"/>
</dbReference>
<keyword evidence="6" id="KW-0963">Cytoplasm</keyword>
<evidence type="ECO:0000256" key="1">
    <source>
        <dbReference type="ARBA" id="ARBA00003041"/>
    </source>
</evidence>
<dbReference type="GO" id="GO:0015031">
    <property type="term" value="P:protein transport"/>
    <property type="evidence" value="ECO:0007669"/>
    <property type="project" value="UniProtKB-KW"/>
</dbReference>
<reference evidence="12 13" key="1">
    <citation type="submission" date="2023-08" db="EMBL/GenBank/DDBJ databases">
        <title>Pleionea litopenaei sp. nov., isolated from stomach of juvenile Litopenaeus vannamei.</title>
        <authorList>
            <person name="Rho A.M."/>
            <person name="Hwang C.Y."/>
        </authorList>
    </citation>
    <scope>NUCLEOTIDE SEQUENCE [LARGE SCALE GENOMIC DNA]</scope>
    <source>
        <strain evidence="12 13">HL-JVS1</strain>
    </source>
</reference>
<dbReference type="RefSeq" id="WP_309202808.1">
    <property type="nucleotide sequence ID" value="NZ_CP133548.1"/>
</dbReference>
<evidence type="ECO:0000256" key="9">
    <source>
        <dbReference type="ARBA" id="ARBA00023225"/>
    </source>
</evidence>
<comment type="function">
    <text evidence="1">Needed for flagellar regrowth and assembly.</text>
</comment>
<accession>A0AA51RUB9</accession>
<feature type="compositionally biased region" description="Basic and acidic residues" evidence="10">
    <location>
        <begin position="1"/>
        <end position="15"/>
    </location>
</feature>
<comment type="similarity">
    <text evidence="3">Belongs to the FliH family.</text>
</comment>
<evidence type="ECO:0000256" key="10">
    <source>
        <dbReference type="SAM" id="MobiDB-lite"/>
    </source>
</evidence>
<dbReference type="GO" id="GO:0071973">
    <property type="term" value="P:bacterial-type flagellum-dependent cell motility"/>
    <property type="evidence" value="ECO:0007669"/>
    <property type="project" value="InterPro"/>
</dbReference>
<keyword evidence="9" id="KW-1006">Bacterial flagellum protein export</keyword>
<evidence type="ECO:0000313" key="13">
    <source>
        <dbReference type="Proteomes" id="UP001239782"/>
    </source>
</evidence>
<dbReference type="InterPro" id="IPR018035">
    <property type="entry name" value="Flagellar_FliH/T3SS_HrpE"/>
</dbReference>
<keyword evidence="13" id="KW-1185">Reference proteome</keyword>
<dbReference type="AlphaFoldDB" id="A0AA51RUB9"/>
<dbReference type="SUPFAM" id="SSF160527">
    <property type="entry name" value="V-type ATPase subunit E-like"/>
    <property type="match status" value="1"/>
</dbReference>
<keyword evidence="12" id="KW-0966">Cell projection</keyword>
<feature type="region of interest" description="Disordered" evidence="10">
    <location>
        <begin position="1"/>
        <end position="64"/>
    </location>
</feature>
<keyword evidence="12" id="KW-0282">Flagellum</keyword>
<evidence type="ECO:0000259" key="11">
    <source>
        <dbReference type="Pfam" id="PF02108"/>
    </source>
</evidence>
<keyword evidence="7" id="KW-1005">Bacterial flagellum biogenesis</keyword>
<dbReference type="EMBL" id="CP133548">
    <property type="protein sequence ID" value="WMS87665.1"/>
    <property type="molecule type" value="Genomic_DNA"/>
</dbReference>
<dbReference type="GO" id="GO:0003774">
    <property type="term" value="F:cytoskeletal motor activity"/>
    <property type="evidence" value="ECO:0007669"/>
    <property type="project" value="InterPro"/>
</dbReference>